<dbReference type="Gene3D" id="1.10.10.10">
    <property type="entry name" value="Winged helix-like DNA-binding domain superfamily/Winged helix DNA-binding domain"/>
    <property type="match status" value="1"/>
</dbReference>
<name>A0A1Y1I0S8_KLENI</name>
<feature type="region of interest" description="Disordered" evidence="1">
    <location>
        <begin position="127"/>
        <end position="173"/>
    </location>
</feature>
<dbReference type="Proteomes" id="UP000054558">
    <property type="component" value="Unassembled WGS sequence"/>
</dbReference>
<organism evidence="2 3">
    <name type="scientific">Klebsormidium nitens</name>
    <name type="common">Green alga</name>
    <name type="synonym">Ulothrix nitens</name>
    <dbReference type="NCBI Taxonomy" id="105231"/>
    <lineage>
        <taxon>Eukaryota</taxon>
        <taxon>Viridiplantae</taxon>
        <taxon>Streptophyta</taxon>
        <taxon>Klebsormidiophyceae</taxon>
        <taxon>Klebsormidiales</taxon>
        <taxon>Klebsormidiaceae</taxon>
        <taxon>Klebsormidium</taxon>
    </lineage>
</organism>
<evidence type="ECO:0000256" key="1">
    <source>
        <dbReference type="SAM" id="MobiDB-lite"/>
    </source>
</evidence>
<proteinExistence type="predicted"/>
<dbReference type="InterPro" id="IPR036388">
    <property type="entry name" value="WH-like_DNA-bd_sf"/>
</dbReference>
<evidence type="ECO:0000313" key="3">
    <source>
        <dbReference type="Proteomes" id="UP000054558"/>
    </source>
</evidence>
<sequence>MEMKKLFKKLLDEVLNPAFLPQWGSGGHAILVAMLKARQQGKLEMPIEHIKEAAEATHLCKHSFYSKGGQAWKAMSELEREKLVARKTGAILHKPGLYFTNVAGSQHQLRLSAKGVKAAERMLFLSGPNQGTAPVESPPPTQTGQSQVPVAPPAPIKKRPKKNNVVKPSGLPRQVNPSIGWNLRNWMNQAKKRPRVTAFDKSGTGPVFEKNVVRKLFLDEIQEDVKGQAKVEVKKEVKIEKEEGISSEWPKVAAPGTWAPVKLEQGNMRAGATVKKEGSVIEGNVDLGFLAARNMGQPSWGDVKNVRVKKEAI</sequence>
<protein>
    <submittedName>
        <fullName evidence="2">Uncharacterized protein</fullName>
    </submittedName>
</protein>
<dbReference type="AlphaFoldDB" id="A0A1Y1I0S8"/>
<dbReference type="EMBL" id="DF237071">
    <property type="protein sequence ID" value="GAQ82751.1"/>
    <property type="molecule type" value="Genomic_DNA"/>
</dbReference>
<accession>A0A1Y1I0S8</accession>
<evidence type="ECO:0000313" key="2">
    <source>
        <dbReference type="EMBL" id="GAQ82751.1"/>
    </source>
</evidence>
<keyword evidence="3" id="KW-1185">Reference proteome</keyword>
<gene>
    <name evidence="2" type="ORF">KFL_001220200</name>
</gene>
<reference evidence="2 3" key="1">
    <citation type="journal article" date="2014" name="Nat. Commun.">
        <title>Klebsormidium flaccidum genome reveals primary factors for plant terrestrial adaptation.</title>
        <authorList>
            <person name="Hori K."/>
            <person name="Maruyama F."/>
            <person name="Fujisawa T."/>
            <person name="Togashi T."/>
            <person name="Yamamoto N."/>
            <person name="Seo M."/>
            <person name="Sato S."/>
            <person name="Yamada T."/>
            <person name="Mori H."/>
            <person name="Tajima N."/>
            <person name="Moriyama T."/>
            <person name="Ikeuchi M."/>
            <person name="Watanabe M."/>
            <person name="Wada H."/>
            <person name="Kobayashi K."/>
            <person name="Saito M."/>
            <person name="Masuda T."/>
            <person name="Sasaki-Sekimoto Y."/>
            <person name="Mashiguchi K."/>
            <person name="Awai K."/>
            <person name="Shimojima M."/>
            <person name="Masuda S."/>
            <person name="Iwai M."/>
            <person name="Nobusawa T."/>
            <person name="Narise T."/>
            <person name="Kondo S."/>
            <person name="Saito H."/>
            <person name="Sato R."/>
            <person name="Murakawa M."/>
            <person name="Ihara Y."/>
            <person name="Oshima-Yamada Y."/>
            <person name="Ohtaka K."/>
            <person name="Satoh M."/>
            <person name="Sonobe K."/>
            <person name="Ishii M."/>
            <person name="Ohtani R."/>
            <person name="Kanamori-Sato M."/>
            <person name="Honoki R."/>
            <person name="Miyazaki D."/>
            <person name="Mochizuki H."/>
            <person name="Umetsu J."/>
            <person name="Higashi K."/>
            <person name="Shibata D."/>
            <person name="Kamiya Y."/>
            <person name="Sato N."/>
            <person name="Nakamura Y."/>
            <person name="Tabata S."/>
            <person name="Ida S."/>
            <person name="Kurokawa K."/>
            <person name="Ohta H."/>
        </authorList>
    </citation>
    <scope>NUCLEOTIDE SEQUENCE [LARGE SCALE GENOMIC DNA]</scope>
    <source>
        <strain evidence="2 3">NIES-2285</strain>
    </source>
</reference>